<dbReference type="EMBL" id="VSWD01000005">
    <property type="protein sequence ID" value="KAK3101799.1"/>
    <property type="molecule type" value="Genomic_DNA"/>
</dbReference>
<keyword evidence="1" id="KW-1133">Transmembrane helix</keyword>
<feature type="transmembrane region" description="Helical" evidence="1">
    <location>
        <begin position="267"/>
        <end position="286"/>
    </location>
</feature>
<proteinExistence type="predicted"/>
<feature type="transmembrane region" description="Helical" evidence="1">
    <location>
        <begin position="224"/>
        <end position="247"/>
    </location>
</feature>
<feature type="transmembrane region" description="Helical" evidence="1">
    <location>
        <begin position="188"/>
        <end position="212"/>
    </location>
</feature>
<evidence type="ECO:0000313" key="2">
    <source>
        <dbReference type="EMBL" id="KAK3101799.1"/>
    </source>
</evidence>
<organism evidence="2 3">
    <name type="scientific">Pinctada imbricata</name>
    <name type="common">Atlantic pearl-oyster</name>
    <name type="synonym">Pinctada martensii</name>
    <dbReference type="NCBI Taxonomy" id="66713"/>
    <lineage>
        <taxon>Eukaryota</taxon>
        <taxon>Metazoa</taxon>
        <taxon>Spiralia</taxon>
        <taxon>Lophotrochozoa</taxon>
        <taxon>Mollusca</taxon>
        <taxon>Bivalvia</taxon>
        <taxon>Autobranchia</taxon>
        <taxon>Pteriomorphia</taxon>
        <taxon>Pterioida</taxon>
        <taxon>Pterioidea</taxon>
        <taxon>Pteriidae</taxon>
        <taxon>Pinctada</taxon>
    </lineage>
</organism>
<name>A0AA88YMR6_PINIB</name>
<evidence type="ECO:0000256" key="1">
    <source>
        <dbReference type="SAM" id="Phobius"/>
    </source>
</evidence>
<accession>A0AA88YMR6</accession>
<reference evidence="2" key="1">
    <citation type="submission" date="2019-08" db="EMBL/GenBank/DDBJ databases">
        <title>The improved chromosome-level genome for the pearl oyster Pinctada fucata martensii using PacBio sequencing and Hi-C.</title>
        <authorList>
            <person name="Zheng Z."/>
        </authorList>
    </citation>
    <scope>NUCLEOTIDE SEQUENCE</scope>
    <source>
        <strain evidence="2">ZZ-2019</strain>
        <tissue evidence="2">Adductor muscle</tissue>
    </source>
</reference>
<gene>
    <name evidence="2" type="ORF">FSP39_006438</name>
</gene>
<keyword evidence="1" id="KW-0472">Membrane</keyword>
<keyword evidence="1" id="KW-0812">Transmembrane</keyword>
<protein>
    <submittedName>
        <fullName evidence="2">Uncharacterized protein</fullName>
    </submittedName>
</protein>
<dbReference type="Proteomes" id="UP001186944">
    <property type="component" value="Unassembled WGS sequence"/>
</dbReference>
<dbReference type="AlphaFoldDB" id="A0AA88YMR6"/>
<keyword evidence="3" id="KW-1185">Reference proteome</keyword>
<comment type="caution">
    <text evidence="2">The sequence shown here is derived from an EMBL/GenBank/DDBJ whole genome shotgun (WGS) entry which is preliminary data.</text>
</comment>
<evidence type="ECO:0000313" key="3">
    <source>
        <dbReference type="Proteomes" id="UP001186944"/>
    </source>
</evidence>
<sequence length="324" mass="36300">MLSFVLCTGPLYGWGEYSHFKGKVLLTATLTIDESNFISIPRSSLGFNGASYFCKPIAVTSQVPVMEVLKGICYSFVTSELPNVNIRTPSVNCTSGNVIFTLRSTEFSVIEDIYNNHLAGKLSAKLAGALSFGFGKLLNTTANFSVQTSMDINEISEYRNVFMPFQGLGVCTLDFSPVNEFVVSSTSYIIITTMLIPYSLTLFCAIAMYVKYHTGAVNPCFSDVMYLRIIYVCGSLALILCLPYYVINYMNMHSAYVSKEANFVCTLLFYNSSLLVAIPYFLYRFPSIRFRRRRERCTQAETIMLNGFCEESSTSRNSIKYDSV</sequence>